<dbReference type="EMBL" id="CP067140">
    <property type="protein sequence ID" value="WCR04471.1"/>
    <property type="molecule type" value="Genomic_DNA"/>
</dbReference>
<feature type="transmembrane region" description="Helical" evidence="4">
    <location>
        <begin position="171"/>
        <end position="197"/>
    </location>
</feature>
<evidence type="ECO:0000313" key="9">
    <source>
        <dbReference type="Proteomes" id="UP001215549"/>
    </source>
</evidence>
<dbReference type="Proteomes" id="UP001215549">
    <property type="component" value="Chromosome"/>
</dbReference>
<feature type="transmembrane region" description="Helical" evidence="4">
    <location>
        <begin position="112"/>
        <end position="131"/>
    </location>
</feature>
<dbReference type="PANTHER" id="PTHR11360:SF308">
    <property type="entry name" value="BLL3089 PROTEIN"/>
    <property type="match status" value="1"/>
</dbReference>
<keyword evidence="2 4" id="KW-1133">Transmembrane helix</keyword>
<evidence type="ECO:0000256" key="4">
    <source>
        <dbReference type="SAM" id="Phobius"/>
    </source>
</evidence>
<evidence type="ECO:0000259" key="5">
    <source>
        <dbReference type="PROSITE" id="PS50850"/>
    </source>
</evidence>
<dbReference type="Pfam" id="PF07690">
    <property type="entry name" value="MFS_1"/>
    <property type="match status" value="1"/>
</dbReference>
<dbReference type="PANTHER" id="PTHR11360">
    <property type="entry name" value="MONOCARBOXYLATE TRANSPORTER"/>
    <property type="match status" value="1"/>
</dbReference>
<dbReference type="PROSITE" id="PS50850">
    <property type="entry name" value="MFS"/>
    <property type="match status" value="1"/>
</dbReference>
<evidence type="ECO:0000313" key="7">
    <source>
        <dbReference type="EMBL" id="WCR04471.1"/>
    </source>
</evidence>
<feature type="transmembrane region" description="Helical" evidence="4">
    <location>
        <begin position="254"/>
        <end position="275"/>
    </location>
</feature>
<dbReference type="SUPFAM" id="SSF103473">
    <property type="entry name" value="MFS general substrate transporter"/>
    <property type="match status" value="1"/>
</dbReference>
<feature type="domain" description="Major facilitator superfamily (MFS) profile" evidence="5">
    <location>
        <begin position="46"/>
        <end position="436"/>
    </location>
</feature>
<feature type="transmembrane region" description="Helical" evidence="4">
    <location>
        <begin position="46"/>
        <end position="69"/>
    </location>
</feature>
<evidence type="ECO:0000256" key="2">
    <source>
        <dbReference type="ARBA" id="ARBA00022989"/>
    </source>
</evidence>
<dbReference type="Proteomes" id="UP000186216">
    <property type="component" value="Unassembled WGS sequence"/>
</dbReference>
<dbReference type="InterPro" id="IPR036259">
    <property type="entry name" value="MFS_trans_sf"/>
</dbReference>
<proteinExistence type="predicted"/>
<reference evidence="6 8" key="1">
    <citation type="submission" date="2017-01" db="EMBL/GenBank/DDBJ databases">
        <authorList>
            <person name="Varghese N."/>
            <person name="Submissions S."/>
        </authorList>
    </citation>
    <scope>NUCLEOTIDE SEQUENCE [LARGE SCALE GENOMIC DNA]</scope>
    <source>
        <strain evidence="6 8">DSM 18447</strain>
    </source>
</reference>
<evidence type="ECO:0000256" key="1">
    <source>
        <dbReference type="ARBA" id="ARBA00022692"/>
    </source>
</evidence>
<keyword evidence="1 4" id="KW-0812">Transmembrane</keyword>
<dbReference type="AlphaFoldDB" id="A0AA46A6P2"/>
<accession>A0AA46A6P2</accession>
<feature type="transmembrane region" description="Helical" evidence="4">
    <location>
        <begin position="203"/>
        <end position="222"/>
    </location>
</feature>
<protein>
    <submittedName>
        <fullName evidence="7">MFS transporter</fullName>
    </submittedName>
    <submittedName>
        <fullName evidence="6">Major Facilitator Superfamily protein</fullName>
    </submittedName>
</protein>
<dbReference type="EMBL" id="FTOU01000012">
    <property type="protein sequence ID" value="SIT00892.1"/>
    <property type="molecule type" value="Genomic_DNA"/>
</dbReference>
<dbReference type="GO" id="GO:0022857">
    <property type="term" value="F:transmembrane transporter activity"/>
    <property type="evidence" value="ECO:0007669"/>
    <property type="project" value="InterPro"/>
</dbReference>
<feature type="transmembrane region" description="Helical" evidence="4">
    <location>
        <begin position="414"/>
        <end position="433"/>
    </location>
</feature>
<dbReference type="InterPro" id="IPR011701">
    <property type="entry name" value="MFS"/>
</dbReference>
<name>A0AA46A6P2_9RHOB</name>
<dbReference type="Gene3D" id="1.20.1250.20">
    <property type="entry name" value="MFS general substrate transporter like domains"/>
    <property type="match status" value="2"/>
</dbReference>
<evidence type="ECO:0000313" key="8">
    <source>
        <dbReference type="Proteomes" id="UP000186216"/>
    </source>
</evidence>
<dbReference type="RefSeq" id="WP_141225876.1">
    <property type="nucleotide sequence ID" value="NZ_CP067140.1"/>
</dbReference>
<organism evidence="6 8">
    <name type="scientific">Paracoccus saliphilus</name>
    <dbReference type="NCBI Taxonomy" id="405559"/>
    <lineage>
        <taxon>Bacteria</taxon>
        <taxon>Pseudomonadati</taxon>
        <taxon>Pseudomonadota</taxon>
        <taxon>Alphaproteobacteria</taxon>
        <taxon>Rhodobacterales</taxon>
        <taxon>Paracoccaceae</taxon>
        <taxon>Paracoccus</taxon>
    </lineage>
</organism>
<dbReference type="InterPro" id="IPR020846">
    <property type="entry name" value="MFS_dom"/>
</dbReference>
<feature type="transmembrane region" description="Helical" evidence="4">
    <location>
        <begin position="320"/>
        <end position="339"/>
    </location>
</feature>
<feature type="transmembrane region" description="Helical" evidence="4">
    <location>
        <begin position="345"/>
        <end position="370"/>
    </location>
</feature>
<feature type="transmembrane region" description="Helical" evidence="4">
    <location>
        <begin position="137"/>
        <end position="159"/>
    </location>
</feature>
<feature type="transmembrane region" description="Helical" evidence="4">
    <location>
        <begin position="295"/>
        <end position="313"/>
    </location>
</feature>
<keyword evidence="9" id="KW-1185">Reference proteome</keyword>
<gene>
    <name evidence="7" type="ORF">JHX88_07025</name>
    <name evidence="6" type="ORF">SAMN05421772_11242</name>
</gene>
<sequence length="442" mass="47378">MIACRVPFTAQTWNSAGQSDLPRAGLVRSKTWPDPMLNFFHTNIRWLGVGFLLTFASAFGQTWFISLFADFIKAEYALTDGSWGGLYTGATLSAAALMFLRGSVADTVGLSRLTPVMTIIFACAALGMAAVQSVWMLGIVLFLLRFCGQGMFTHIAMTAMGRWFEARRGQAVSIAALGHPAGEIVIPLLAVLMIGALGWRQTWIAVAAVLLLVVTPALLVLLSEGRSPAGHADQTPRPGLMGRQWRRSDAVRHWLLPALLPILLTPGFISTVIYFHQAHVAAVKGWSLVEMAPGYTAFGISSVIAAFATGWAADQVGPQRLLPVLLIPMGFGVALLGSASHVATWYVVLGSLGMTLGIASSLWGVLFPVLYGTVHLGAIRSLATTIMVISTAIGPGITGVLIDHGVDLPVQSRFMSLWCFAMVGFCWLILRRLNGDLAEARS</sequence>
<feature type="transmembrane region" description="Helical" evidence="4">
    <location>
        <begin position="382"/>
        <end position="402"/>
    </location>
</feature>
<dbReference type="InterPro" id="IPR050327">
    <property type="entry name" value="Proton-linked_MCT"/>
</dbReference>
<reference evidence="7 9" key="2">
    <citation type="submission" date="2021-01" db="EMBL/GenBank/DDBJ databases">
        <title>Biogeographic distribution of Paracoccus.</title>
        <authorList>
            <person name="Hollensteiner J."/>
            <person name="Leineberger J."/>
            <person name="Brinkhoff T."/>
            <person name="Daniel R."/>
        </authorList>
    </citation>
    <scope>NUCLEOTIDE SEQUENCE [LARGE SCALE GENOMIC DNA]</scope>
    <source>
        <strain evidence="7 9">DSM 18447</strain>
    </source>
</reference>
<feature type="transmembrane region" description="Helical" evidence="4">
    <location>
        <begin position="81"/>
        <end position="100"/>
    </location>
</feature>
<evidence type="ECO:0000313" key="6">
    <source>
        <dbReference type="EMBL" id="SIT00892.1"/>
    </source>
</evidence>
<keyword evidence="3 4" id="KW-0472">Membrane</keyword>
<evidence type="ECO:0000256" key="3">
    <source>
        <dbReference type="ARBA" id="ARBA00023136"/>
    </source>
</evidence>